<keyword evidence="3" id="KW-1185">Reference proteome</keyword>
<evidence type="ECO:0000313" key="2">
    <source>
        <dbReference type="EMBL" id="OON19542.1"/>
    </source>
</evidence>
<sequence>MAIGFDYGFDYGIGRAWLSNILVLRDILITPRLDLCSLVKLFLHGFFNPILYYRCHLSHVYLQFHWGHLQSIVALSVLRLVLPYHSLSTVDHKSTVESIEVSQCLYITRVAFDPWGFGGERSFILMLLIFGLIEVCWNTYPSTVFSSGLLHACHGILLTSLVFAPLPTASFERVSSKVSIQPIPNKTTAPSKRRGGKAKLA</sequence>
<gene>
    <name evidence="2" type="ORF">X801_04591</name>
</gene>
<evidence type="ECO:0000256" key="1">
    <source>
        <dbReference type="SAM" id="MobiDB-lite"/>
    </source>
</evidence>
<evidence type="ECO:0000313" key="3">
    <source>
        <dbReference type="Proteomes" id="UP000243686"/>
    </source>
</evidence>
<dbReference type="EMBL" id="KV893229">
    <property type="protein sequence ID" value="OON19542.1"/>
    <property type="molecule type" value="Genomic_DNA"/>
</dbReference>
<feature type="compositionally biased region" description="Basic residues" evidence="1">
    <location>
        <begin position="191"/>
        <end position="201"/>
    </location>
</feature>
<proteinExistence type="predicted"/>
<feature type="region of interest" description="Disordered" evidence="1">
    <location>
        <begin position="182"/>
        <end position="201"/>
    </location>
</feature>
<protein>
    <submittedName>
        <fullName evidence="2">Uncharacterized protein</fullName>
    </submittedName>
</protein>
<dbReference type="Proteomes" id="UP000243686">
    <property type="component" value="Unassembled WGS sequence"/>
</dbReference>
<dbReference type="AlphaFoldDB" id="A0A1S8WYD1"/>
<organism evidence="2 3">
    <name type="scientific">Opisthorchis viverrini</name>
    <name type="common">Southeast Asian liver fluke</name>
    <dbReference type="NCBI Taxonomy" id="6198"/>
    <lineage>
        <taxon>Eukaryota</taxon>
        <taxon>Metazoa</taxon>
        <taxon>Spiralia</taxon>
        <taxon>Lophotrochozoa</taxon>
        <taxon>Platyhelminthes</taxon>
        <taxon>Trematoda</taxon>
        <taxon>Digenea</taxon>
        <taxon>Opisthorchiida</taxon>
        <taxon>Opisthorchiata</taxon>
        <taxon>Opisthorchiidae</taxon>
        <taxon>Opisthorchis</taxon>
    </lineage>
</organism>
<accession>A0A1S8WYD1</accession>
<name>A0A1S8WYD1_OPIVI</name>
<reference evidence="2 3" key="1">
    <citation type="submission" date="2015-03" db="EMBL/GenBank/DDBJ databases">
        <title>Draft genome of the nematode, Opisthorchis viverrini.</title>
        <authorList>
            <person name="Mitreva M."/>
        </authorList>
    </citation>
    <scope>NUCLEOTIDE SEQUENCE [LARGE SCALE GENOMIC DNA]</scope>
    <source>
        <strain evidence="2">Khon Kaen</strain>
    </source>
</reference>